<dbReference type="Gene3D" id="1.10.10.10">
    <property type="entry name" value="Winged helix-like DNA-binding domain superfamily/Winged helix DNA-binding domain"/>
    <property type="match status" value="1"/>
</dbReference>
<protein>
    <submittedName>
        <fullName evidence="1">PhiH1 repressor</fullName>
    </submittedName>
</protein>
<sequence length="96" mass="11068">MRKSSSWMTLWDDRLMEVIRKKGPSSAGELVDHQYIHVSKSTISRRLNKLADYELLDRLPNGVYRLTEKGENYLDGKLDAEQLNTQHSSSDESIQS</sequence>
<dbReference type="InterPro" id="IPR036388">
    <property type="entry name" value="WH-like_DNA-bd_sf"/>
</dbReference>
<organism evidence="1 2">
    <name type="scientific">Halorubrum ezzemoulense</name>
    <name type="common">Halorubrum chaoviator</name>
    <dbReference type="NCBI Taxonomy" id="337243"/>
    <lineage>
        <taxon>Archaea</taxon>
        <taxon>Methanobacteriati</taxon>
        <taxon>Methanobacteriota</taxon>
        <taxon>Stenosarchaea group</taxon>
        <taxon>Halobacteria</taxon>
        <taxon>Halobacteriales</taxon>
        <taxon>Haloferacaceae</taxon>
        <taxon>Halorubrum</taxon>
    </lineage>
</organism>
<evidence type="ECO:0000313" key="2">
    <source>
        <dbReference type="Proteomes" id="UP000216758"/>
    </source>
</evidence>
<dbReference type="SUPFAM" id="SSF46785">
    <property type="entry name" value="Winged helix' DNA-binding domain"/>
    <property type="match status" value="1"/>
</dbReference>
<accession>A0A256JVV0</accession>
<dbReference type="Proteomes" id="UP000216758">
    <property type="component" value="Unassembled WGS sequence"/>
</dbReference>
<dbReference type="InterPro" id="IPR036390">
    <property type="entry name" value="WH_DNA-bd_sf"/>
</dbReference>
<dbReference type="AlphaFoldDB" id="A0A256JVV0"/>
<dbReference type="EMBL" id="NHPB01000007">
    <property type="protein sequence ID" value="OYR72891.1"/>
    <property type="molecule type" value="Genomic_DNA"/>
</dbReference>
<reference evidence="1 2" key="1">
    <citation type="journal article" date="2014" name="Front. Microbiol.">
        <title>Population and genomic analysis of the genus Halorubrum.</title>
        <authorList>
            <person name="Fullmer M.S."/>
            <person name="Soucy S.M."/>
            <person name="Swithers K.S."/>
            <person name="Makkay A.M."/>
            <person name="Wheeler R."/>
            <person name="Ventosa A."/>
            <person name="Gogarten J.P."/>
            <person name="Papke R.T."/>
        </authorList>
    </citation>
    <scope>NUCLEOTIDE SEQUENCE [LARGE SCALE GENOMIC DNA]</scope>
    <source>
        <strain evidence="1 2">G37</strain>
    </source>
</reference>
<name>A0A256JVV0_HALEZ</name>
<proteinExistence type="predicted"/>
<evidence type="ECO:0000313" key="1">
    <source>
        <dbReference type="EMBL" id="OYR72891.1"/>
    </source>
</evidence>
<gene>
    <name evidence="1" type="ORF">DJ78_01760</name>
</gene>
<comment type="caution">
    <text evidence="1">The sequence shown here is derived from an EMBL/GenBank/DDBJ whole genome shotgun (WGS) entry which is preliminary data.</text>
</comment>